<name>A0AC35GUS4_9BILA</name>
<organism evidence="1 2">
    <name type="scientific">Panagrolaimus sp. PS1159</name>
    <dbReference type="NCBI Taxonomy" id="55785"/>
    <lineage>
        <taxon>Eukaryota</taxon>
        <taxon>Metazoa</taxon>
        <taxon>Ecdysozoa</taxon>
        <taxon>Nematoda</taxon>
        <taxon>Chromadorea</taxon>
        <taxon>Rhabditida</taxon>
        <taxon>Tylenchina</taxon>
        <taxon>Panagrolaimomorpha</taxon>
        <taxon>Panagrolaimoidea</taxon>
        <taxon>Panagrolaimidae</taxon>
        <taxon>Panagrolaimus</taxon>
    </lineage>
</organism>
<accession>A0AC35GUS4</accession>
<dbReference type="WBParaSite" id="PS1159_v2.g9015.t1">
    <property type="protein sequence ID" value="PS1159_v2.g9015.t1"/>
    <property type="gene ID" value="PS1159_v2.g9015"/>
</dbReference>
<evidence type="ECO:0000313" key="2">
    <source>
        <dbReference type="WBParaSite" id="PS1159_v2.g9015.t1"/>
    </source>
</evidence>
<proteinExistence type="predicted"/>
<protein>
    <submittedName>
        <fullName evidence="2">Beta-hexosaminidase</fullName>
    </submittedName>
</protein>
<reference evidence="2" key="1">
    <citation type="submission" date="2022-11" db="UniProtKB">
        <authorList>
            <consortium name="WormBaseParasite"/>
        </authorList>
    </citation>
    <scope>IDENTIFICATION</scope>
</reference>
<evidence type="ECO:0000313" key="1">
    <source>
        <dbReference type="Proteomes" id="UP000887580"/>
    </source>
</evidence>
<sequence>MTQGGVWPLPWSIAYSNNSFSINPSTFQFTTSLTGCQIIDRAFQRYRIISFPGYQSSSSFYSEKATSVNSVSVTVSSGCSTDYPQLEMNESYSIDSTSSNGSAITAVSVWGALRALESFSHLIYKDTSGQWWLQQAKISDSPRFPHRGIMLDSARHYLSVNMIKRNLELMAQNKMNVFHWHLVDTEAFPYTSTKYPDMSAKVDTEAFPYTSTKYPDLSAKGAYTPKHVYSVAQIQDIIDFARDRGIRVIPEFDTPGHAGGWHGFPGLLSACFDHLGNSMLPNIIDPTQTQNWDFLSNFFGEELDLFKDNFFHFGGDEVLDDMLQCWSRNKNVSSWMEANNMGNDTSLLLNYYYKNLVQRVQQHKNTTTMIFWEEVFDMNVAPNGSVAHAWKGETMKEIMDEMFDITSRGHRAILSTCWYLNYIRYGPDWGYINGNGTMTRGSYYECDPTNFNGTAAQKALVLGGEAPMWGEYVDGTNLIPRMWPRASAVAERLWSDPTQTTSADAAWPRLHEFRCRMMSRGYEVEPPNNPDYCPDFWDVTLPDYSNANPSTTSPPAGSSTTATNNSSSASPPAGNSTTTNDNSSATSPTAGDSTTTTSAACNMHTFFSLTLTIIFAFLLNVF</sequence>
<dbReference type="Proteomes" id="UP000887580">
    <property type="component" value="Unplaced"/>
</dbReference>